<name>A0ABP5DMM4_9PSEU</name>
<dbReference type="InterPro" id="IPR050697">
    <property type="entry name" value="Adenylyl/Guanylyl_Cyclase_3/4"/>
</dbReference>
<dbReference type="SUPFAM" id="SSF55073">
    <property type="entry name" value="Nucleotide cyclase"/>
    <property type="match status" value="1"/>
</dbReference>
<reference evidence="4" key="1">
    <citation type="journal article" date="2019" name="Int. J. Syst. Evol. Microbiol.">
        <title>The Global Catalogue of Microorganisms (GCM) 10K type strain sequencing project: providing services to taxonomists for standard genome sequencing and annotation.</title>
        <authorList>
            <consortium name="The Broad Institute Genomics Platform"/>
            <consortium name="The Broad Institute Genome Sequencing Center for Infectious Disease"/>
            <person name="Wu L."/>
            <person name="Ma J."/>
        </authorList>
    </citation>
    <scope>NUCLEOTIDE SEQUENCE [LARGE SCALE GENOMIC DNA]</scope>
    <source>
        <strain evidence="4">JCM 14545</strain>
    </source>
</reference>
<evidence type="ECO:0000259" key="2">
    <source>
        <dbReference type="PROSITE" id="PS50125"/>
    </source>
</evidence>
<dbReference type="EMBL" id="BAAANN010000037">
    <property type="protein sequence ID" value="GAA1982816.1"/>
    <property type="molecule type" value="Genomic_DNA"/>
</dbReference>
<dbReference type="SMART" id="SM00044">
    <property type="entry name" value="CYCc"/>
    <property type="match status" value="1"/>
</dbReference>
<dbReference type="InterPro" id="IPR029787">
    <property type="entry name" value="Nucleotide_cyclase"/>
</dbReference>
<dbReference type="Gene3D" id="3.30.70.1230">
    <property type="entry name" value="Nucleotide cyclase"/>
    <property type="match status" value="1"/>
</dbReference>
<keyword evidence="4" id="KW-1185">Reference proteome</keyword>
<accession>A0ABP5DMM4</accession>
<protein>
    <submittedName>
        <fullName evidence="3">Adenylate cyclase</fullName>
    </submittedName>
</protein>
<dbReference type="Pfam" id="PF00211">
    <property type="entry name" value="Guanylate_cyc"/>
    <property type="match status" value="1"/>
</dbReference>
<evidence type="ECO:0000256" key="1">
    <source>
        <dbReference type="ARBA" id="ARBA00005381"/>
    </source>
</evidence>
<dbReference type="RefSeq" id="WP_344428902.1">
    <property type="nucleotide sequence ID" value="NZ_BAAANN010000037.1"/>
</dbReference>
<evidence type="ECO:0000313" key="3">
    <source>
        <dbReference type="EMBL" id="GAA1982816.1"/>
    </source>
</evidence>
<evidence type="ECO:0000313" key="4">
    <source>
        <dbReference type="Proteomes" id="UP001501116"/>
    </source>
</evidence>
<dbReference type="PANTHER" id="PTHR43081:SF19">
    <property type="entry name" value="PH-SENSITIVE ADENYLATE CYCLASE RV1264"/>
    <property type="match status" value="1"/>
</dbReference>
<comment type="similarity">
    <text evidence="1">Belongs to the adenylyl cyclase class-3 family.</text>
</comment>
<dbReference type="PANTHER" id="PTHR43081">
    <property type="entry name" value="ADENYLATE CYCLASE, TERMINAL-DIFFERENTIATION SPECIFIC-RELATED"/>
    <property type="match status" value="1"/>
</dbReference>
<dbReference type="PROSITE" id="PS50125">
    <property type="entry name" value="GUANYLATE_CYCLASE_2"/>
    <property type="match status" value="1"/>
</dbReference>
<comment type="caution">
    <text evidence="3">The sequence shown here is derived from an EMBL/GenBank/DDBJ whole genome shotgun (WGS) entry which is preliminary data.</text>
</comment>
<feature type="domain" description="Guanylate cyclase" evidence="2">
    <location>
        <begin position="104"/>
        <end position="216"/>
    </location>
</feature>
<organism evidence="3 4">
    <name type="scientific">Amycolatopsis minnesotensis</name>
    <dbReference type="NCBI Taxonomy" id="337894"/>
    <lineage>
        <taxon>Bacteria</taxon>
        <taxon>Bacillati</taxon>
        <taxon>Actinomycetota</taxon>
        <taxon>Actinomycetes</taxon>
        <taxon>Pseudonocardiales</taxon>
        <taxon>Pseudonocardiaceae</taxon>
        <taxon>Amycolatopsis</taxon>
    </lineage>
</organism>
<dbReference type="Proteomes" id="UP001501116">
    <property type="component" value="Unassembled WGS sequence"/>
</dbReference>
<sequence length="268" mass="28993">MTQGHEQPRPRASTVSKVADALRRTDRQHKLVRTARMVRGLVPGDRQFGDSLSTTGGYPSDRVARLLAEAREDQPSALRELGLAAVQVWQAVTAPRVGADADVTILFTDVVGFSTWALDVGDKQALRLLREVSNTSERAIVSHGGQVVKGLGDGLMAVFADATDAVEAAHETGNAVSAIDIDGYRPQLRAGLHTGRPRRVGRDYFGVDVNVAARVADAANSGEVLITGEVLDAIGEARFTTRRRRRFRAKGAPKDLRVYSVLPRYGDQ</sequence>
<gene>
    <name evidence="3" type="ORF">GCM10009754_69760</name>
</gene>
<proteinExistence type="inferred from homology"/>
<dbReference type="CDD" id="cd07302">
    <property type="entry name" value="CHD"/>
    <property type="match status" value="1"/>
</dbReference>
<dbReference type="InterPro" id="IPR001054">
    <property type="entry name" value="A/G_cyclase"/>
</dbReference>